<dbReference type="HOGENOM" id="CLU_3055553_0_0_1"/>
<accession>H2Y5N3</accession>
<organism evidence="2 3">
    <name type="scientific">Ciona savignyi</name>
    <name type="common">Pacific transparent sea squirt</name>
    <dbReference type="NCBI Taxonomy" id="51511"/>
    <lineage>
        <taxon>Eukaryota</taxon>
        <taxon>Metazoa</taxon>
        <taxon>Chordata</taxon>
        <taxon>Tunicata</taxon>
        <taxon>Ascidiacea</taxon>
        <taxon>Phlebobranchia</taxon>
        <taxon>Cionidae</taxon>
        <taxon>Ciona</taxon>
    </lineage>
</organism>
<evidence type="ECO:0000313" key="2">
    <source>
        <dbReference type="Ensembl" id="ENSCSAVP00000000631.1"/>
    </source>
</evidence>
<dbReference type="Ensembl" id="ENSCSAVT00000000638.1">
    <property type="protein sequence ID" value="ENSCSAVP00000000631.1"/>
    <property type="gene ID" value="ENSCSAVG00000000355.1"/>
</dbReference>
<dbReference type="InParanoid" id="H2Y5N3"/>
<reference evidence="2" key="3">
    <citation type="submission" date="2025-09" db="UniProtKB">
        <authorList>
            <consortium name="Ensembl"/>
        </authorList>
    </citation>
    <scope>IDENTIFICATION</scope>
</reference>
<reference evidence="3" key="1">
    <citation type="submission" date="2003-08" db="EMBL/GenBank/DDBJ databases">
        <authorList>
            <person name="Birren B."/>
            <person name="Nusbaum C."/>
            <person name="Abebe A."/>
            <person name="Abouelleil A."/>
            <person name="Adekoya E."/>
            <person name="Ait-zahra M."/>
            <person name="Allen N."/>
            <person name="Allen T."/>
            <person name="An P."/>
            <person name="Anderson M."/>
            <person name="Anderson S."/>
            <person name="Arachchi H."/>
            <person name="Armbruster J."/>
            <person name="Bachantsang P."/>
            <person name="Baldwin J."/>
            <person name="Barry A."/>
            <person name="Bayul T."/>
            <person name="Blitshsteyn B."/>
            <person name="Bloom T."/>
            <person name="Blye J."/>
            <person name="Boguslavskiy L."/>
            <person name="Borowsky M."/>
            <person name="Boukhgalter B."/>
            <person name="Brunache A."/>
            <person name="Butler J."/>
            <person name="Calixte N."/>
            <person name="Calvo S."/>
            <person name="Camarata J."/>
            <person name="Campo K."/>
            <person name="Chang J."/>
            <person name="Cheshatsang Y."/>
            <person name="Citroen M."/>
            <person name="Collymore A."/>
            <person name="Considine T."/>
            <person name="Cook A."/>
            <person name="Cooke P."/>
            <person name="Corum B."/>
            <person name="Cuomo C."/>
            <person name="David R."/>
            <person name="Dawoe T."/>
            <person name="Degray S."/>
            <person name="Dodge S."/>
            <person name="Dooley K."/>
            <person name="Dorje P."/>
            <person name="Dorjee K."/>
            <person name="Dorris L."/>
            <person name="Duffey N."/>
            <person name="Dupes A."/>
            <person name="Elkins T."/>
            <person name="Engels R."/>
            <person name="Erickson J."/>
            <person name="Farina A."/>
            <person name="Faro S."/>
            <person name="Ferreira P."/>
            <person name="Fischer H."/>
            <person name="Fitzgerald M."/>
            <person name="Foley K."/>
            <person name="Gage D."/>
            <person name="Galagan J."/>
            <person name="Gearin G."/>
            <person name="Gnerre S."/>
            <person name="Gnirke A."/>
            <person name="Goyette A."/>
            <person name="Graham J."/>
            <person name="Grandbois E."/>
            <person name="Gyaltsen K."/>
            <person name="Hafez N."/>
            <person name="Hagopian D."/>
            <person name="Hagos B."/>
            <person name="Hall J."/>
            <person name="Hatcher B."/>
            <person name="Heller A."/>
            <person name="Higgins H."/>
            <person name="Honan T."/>
            <person name="Horn A."/>
            <person name="Houde N."/>
            <person name="Hughes L."/>
            <person name="Hulme W."/>
            <person name="Husby E."/>
            <person name="Iliev I."/>
            <person name="Jaffe D."/>
            <person name="Jones C."/>
            <person name="Kamal M."/>
            <person name="Kamat A."/>
            <person name="Kamvysselis M."/>
            <person name="Karlsson E."/>
            <person name="Kells C."/>
            <person name="Kieu A."/>
            <person name="Kisner P."/>
            <person name="Kodira C."/>
            <person name="Kulbokas E."/>
            <person name="Labutti K."/>
            <person name="Lama D."/>
            <person name="Landers T."/>
            <person name="Leger J."/>
            <person name="Levine S."/>
            <person name="Lewis D."/>
            <person name="Lewis T."/>
            <person name="Lindblad-toh K."/>
            <person name="Liu X."/>
            <person name="Lokyitsang T."/>
            <person name="Lokyitsang Y."/>
            <person name="Lucien O."/>
            <person name="Lui A."/>
            <person name="Ma L.J."/>
            <person name="Mabbitt R."/>
            <person name="Macdonald J."/>
            <person name="Maclean C."/>
            <person name="Major J."/>
            <person name="Manning J."/>
            <person name="Marabella R."/>
            <person name="Maru K."/>
            <person name="Matthews C."/>
            <person name="Mauceli E."/>
            <person name="Mccarthy M."/>
            <person name="Mcdonough S."/>
            <person name="Mcghee T."/>
            <person name="Meldrim J."/>
            <person name="Meneus L."/>
            <person name="Mesirov J."/>
            <person name="Mihalev A."/>
            <person name="Mihova T."/>
            <person name="Mikkelsen T."/>
            <person name="Mlenga V."/>
            <person name="Moru K."/>
            <person name="Mozes J."/>
            <person name="Mulrain L."/>
            <person name="Munson G."/>
            <person name="Naylor J."/>
            <person name="Newes C."/>
            <person name="Nguyen C."/>
            <person name="Nguyen N."/>
            <person name="Nguyen T."/>
            <person name="Nicol R."/>
            <person name="Nielsen C."/>
            <person name="Nizzari M."/>
            <person name="Norbu C."/>
            <person name="Norbu N."/>
            <person name="O'donnell P."/>
            <person name="Okoawo O."/>
            <person name="O'leary S."/>
            <person name="Omotosho B."/>
            <person name="O'neill K."/>
            <person name="Osman S."/>
            <person name="Parker S."/>
            <person name="Perrin D."/>
            <person name="Phunkhang P."/>
            <person name="Piqani B."/>
            <person name="Purcell S."/>
            <person name="Rachupka T."/>
            <person name="Ramasamy U."/>
            <person name="Rameau R."/>
            <person name="Ray V."/>
            <person name="Raymond C."/>
            <person name="Retta R."/>
            <person name="Richardson S."/>
            <person name="Rise C."/>
            <person name="Rodriguez J."/>
            <person name="Rogers J."/>
            <person name="Rogov P."/>
            <person name="Rutman M."/>
            <person name="Schupbach R."/>
            <person name="Seaman C."/>
            <person name="Settipalli S."/>
            <person name="Sharpe T."/>
            <person name="Sheridan J."/>
            <person name="Sherpa N."/>
            <person name="Shi J."/>
            <person name="Smirnov S."/>
            <person name="Smith C."/>
            <person name="Sougnez C."/>
            <person name="Spencer B."/>
            <person name="Stalker J."/>
            <person name="Stange-thomann N."/>
            <person name="Stavropoulos S."/>
            <person name="Stetson K."/>
            <person name="Stone C."/>
            <person name="Stone S."/>
            <person name="Stubbs M."/>
            <person name="Talamas J."/>
            <person name="Tchuinga P."/>
            <person name="Tenzing P."/>
            <person name="Tesfaye S."/>
            <person name="Theodore J."/>
            <person name="Thoulutsang Y."/>
            <person name="Topham K."/>
            <person name="Towey S."/>
            <person name="Tsamla T."/>
            <person name="Tsomo N."/>
            <person name="Vallee D."/>
            <person name="Vassiliev H."/>
            <person name="Venkataraman V."/>
            <person name="Vinson J."/>
            <person name="Vo A."/>
            <person name="Wade C."/>
            <person name="Wang S."/>
            <person name="Wangchuk T."/>
            <person name="Wangdi T."/>
            <person name="Whittaker C."/>
            <person name="Wilkinson J."/>
            <person name="Wu Y."/>
            <person name="Wyman D."/>
            <person name="Yadav S."/>
            <person name="Yang S."/>
            <person name="Yang X."/>
            <person name="Yeager S."/>
            <person name="Yee E."/>
            <person name="Young G."/>
            <person name="Zainoun J."/>
            <person name="Zembeck L."/>
            <person name="Zimmer A."/>
            <person name="Zody M."/>
            <person name="Lander E."/>
        </authorList>
    </citation>
    <scope>NUCLEOTIDE SEQUENCE [LARGE SCALE GENOMIC DNA]</scope>
</reference>
<protein>
    <submittedName>
        <fullName evidence="2">Uncharacterized protein</fullName>
    </submittedName>
</protein>
<sequence>MDDGIVIIEPEGLPKDSFIGPEFSTFSRSKVDGKVKKKSSNNRHLASQTQTADT</sequence>
<evidence type="ECO:0000313" key="3">
    <source>
        <dbReference type="Proteomes" id="UP000007875"/>
    </source>
</evidence>
<dbReference type="Proteomes" id="UP000007875">
    <property type="component" value="Unassembled WGS sequence"/>
</dbReference>
<feature type="compositionally biased region" description="Polar residues" evidence="1">
    <location>
        <begin position="42"/>
        <end position="54"/>
    </location>
</feature>
<name>H2Y5N3_CIOSA</name>
<feature type="region of interest" description="Disordered" evidence="1">
    <location>
        <begin position="29"/>
        <end position="54"/>
    </location>
</feature>
<evidence type="ECO:0000256" key="1">
    <source>
        <dbReference type="SAM" id="MobiDB-lite"/>
    </source>
</evidence>
<dbReference type="AlphaFoldDB" id="H2Y5N3"/>
<proteinExistence type="predicted"/>
<keyword evidence="3" id="KW-1185">Reference proteome</keyword>
<reference evidence="2" key="2">
    <citation type="submission" date="2025-08" db="UniProtKB">
        <authorList>
            <consortium name="Ensembl"/>
        </authorList>
    </citation>
    <scope>IDENTIFICATION</scope>
</reference>